<evidence type="ECO:0000256" key="1">
    <source>
        <dbReference type="SAM" id="SignalP"/>
    </source>
</evidence>
<keyword evidence="1" id="KW-0732">Signal</keyword>
<feature type="chain" id="PRO_5012624541" description="Lipoprotein" evidence="1">
    <location>
        <begin position="20"/>
        <end position="181"/>
    </location>
</feature>
<reference evidence="3" key="1">
    <citation type="submission" date="2017-05" db="EMBL/GenBank/DDBJ databases">
        <authorList>
            <person name="Rodrigo-Torres L."/>
            <person name="Arahal R. D."/>
            <person name="Lucena T."/>
        </authorList>
    </citation>
    <scope>NUCLEOTIDE SEQUENCE [LARGE SCALE GENOMIC DNA]</scope>
    <source>
        <strain evidence="3">CECT 8649</strain>
    </source>
</reference>
<dbReference type="PROSITE" id="PS51257">
    <property type="entry name" value="PROKAR_LIPOPROTEIN"/>
    <property type="match status" value="1"/>
</dbReference>
<evidence type="ECO:0000313" key="2">
    <source>
        <dbReference type="EMBL" id="SMX26720.1"/>
    </source>
</evidence>
<name>A0A238J7N8_9RHOB</name>
<evidence type="ECO:0000313" key="3">
    <source>
        <dbReference type="Proteomes" id="UP000225972"/>
    </source>
</evidence>
<accession>A0A238J7N8</accession>
<sequence>MRLVSKLLLSSLGGLALMACSTVNPVTLARLSQVNPLETDPALYRVLANLPEGLDVKQGSSQLVLSMTLDGETQVNEFTLQHLDKGGVQELAVAEGDLERLRALQVVARQAKQQNPGGSSGSLSASVGLCTVNGGPDPDDEISIDLVMDGQTALPLVRALSVSRYLEEIENKGSGPLQPCP</sequence>
<keyword evidence="3" id="KW-1185">Reference proteome</keyword>
<protein>
    <recommendedName>
        <fullName evidence="4">Lipoprotein</fullName>
    </recommendedName>
</protein>
<evidence type="ECO:0008006" key="4">
    <source>
        <dbReference type="Google" id="ProtNLM"/>
    </source>
</evidence>
<feature type="signal peptide" evidence="1">
    <location>
        <begin position="1"/>
        <end position="19"/>
    </location>
</feature>
<dbReference type="Proteomes" id="UP000225972">
    <property type="component" value="Unassembled WGS sequence"/>
</dbReference>
<proteinExistence type="predicted"/>
<gene>
    <name evidence="2" type="ORF">TRP8649_00805</name>
</gene>
<dbReference type="AlphaFoldDB" id="A0A238J7N8"/>
<dbReference type="EMBL" id="FXXP01000001">
    <property type="protein sequence ID" value="SMX26720.1"/>
    <property type="molecule type" value="Genomic_DNA"/>
</dbReference>
<organism evidence="2 3">
    <name type="scientific">Pelagimonas phthalicica</name>
    <dbReference type="NCBI Taxonomy" id="1037362"/>
    <lineage>
        <taxon>Bacteria</taxon>
        <taxon>Pseudomonadati</taxon>
        <taxon>Pseudomonadota</taxon>
        <taxon>Alphaproteobacteria</taxon>
        <taxon>Rhodobacterales</taxon>
        <taxon>Roseobacteraceae</taxon>
        <taxon>Pelagimonas</taxon>
    </lineage>
</organism>